<comment type="caution">
    <text evidence="2">The sequence shown here is derived from an EMBL/GenBank/DDBJ whole genome shotgun (WGS) entry which is preliminary data.</text>
</comment>
<dbReference type="Proteomes" id="UP001138997">
    <property type="component" value="Unassembled WGS sequence"/>
</dbReference>
<keyword evidence="3" id="KW-1185">Reference proteome</keyword>
<dbReference type="RefSeq" id="WP_231446130.1">
    <property type="nucleotide sequence ID" value="NZ_JAJOMB010000014.1"/>
</dbReference>
<feature type="compositionally biased region" description="Polar residues" evidence="1">
    <location>
        <begin position="1"/>
        <end position="12"/>
    </location>
</feature>
<evidence type="ECO:0000256" key="1">
    <source>
        <dbReference type="SAM" id="MobiDB-lite"/>
    </source>
</evidence>
<reference evidence="2" key="1">
    <citation type="submission" date="2021-11" db="EMBL/GenBank/DDBJ databases">
        <title>Streptomyces corallinus and Kineosporia corallina sp. nov., two new coral-derived marine actinobacteria.</title>
        <authorList>
            <person name="Buangrab K."/>
            <person name="Sutthacheep M."/>
            <person name="Yeemin T."/>
            <person name="Harunari E."/>
            <person name="Igarashi Y."/>
            <person name="Sripreechasak P."/>
            <person name="Kanchanasin P."/>
            <person name="Tanasupawat S."/>
            <person name="Phongsopitanun W."/>
        </authorList>
    </citation>
    <scope>NUCLEOTIDE SEQUENCE</scope>
    <source>
        <strain evidence="2">JCM 31032</strain>
    </source>
</reference>
<organism evidence="2 3">
    <name type="scientific">Kineosporia babensis</name>
    <dbReference type="NCBI Taxonomy" id="499548"/>
    <lineage>
        <taxon>Bacteria</taxon>
        <taxon>Bacillati</taxon>
        <taxon>Actinomycetota</taxon>
        <taxon>Actinomycetes</taxon>
        <taxon>Kineosporiales</taxon>
        <taxon>Kineosporiaceae</taxon>
        <taxon>Kineosporia</taxon>
    </lineage>
</organism>
<evidence type="ECO:0000313" key="2">
    <source>
        <dbReference type="EMBL" id="MCD5313986.1"/>
    </source>
</evidence>
<dbReference type="EMBL" id="JAJOMB010000014">
    <property type="protein sequence ID" value="MCD5313986.1"/>
    <property type="molecule type" value="Genomic_DNA"/>
</dbReference>
<protein>
    <submittedName>
        <fullName evidence="2">Uncharacterized protein</fullName>
    </submittedName>
</protein>
<sequence length="74" mass="7920">MAAQWTGANQDPSGRLEDHPEPLSRGSADPMLNPATISEAKQSGYYGPRFNLLGAPAPAKVSARGRDEQVATRR</sequence>
<feature type="compositionally biased region" description="Basic and acidic residues" evidence="1">
    <location>
        <begin position="64"/>
        <end position="74"/>
    </location>
</feature>
<name>A0A9X1NIS2_9ACTN</name>
<proteinExistence type="predicted"/>
<feature type="region of interest" description="Disordered" evidence="1">
    <location>
        <begin position="1"/>
        <end position="74"/>
    </location>
</feature>
<accession>A0A9X1NIS2</accession>
<evidence type="ECO:0000313" key="3">
    <source>
        <dbReference type="Proteomes" id="UP001138997"/>
    </source>
</evidence>
<dbReference type="AlphaFoldDB" id="A0A9X1NIS2"/>
<gene>
    <name evidence="2" type="ORF">LR394_24055</name>
</gene>